<dbReference type="FunFam" id="3.30.160.60:FF:000100">
    <property type="entry name" value="Zinc finger 45-like"/>
    <property type="match status" value="1"/>
</dbReference>
<evidence type="ECO:0000313" key="8">
    <source>
        <dbReference type="EMBL" id="GMT13089.1"/>
    </source>
</evidence>
<feature type="domain" description="C2H2-type" evidence="7">
    <location>
        <begin position="219"/>
        <end position="246"/>
    </location>
</feature>
<feature type="domain" description="C2H2-type" evidence="7">
    <location>
        <begin position="180"/>
        <end position="207"/>
    </location>
</feature>
<dbReference type="FunFam" id="3.30.160.60:FF:000072">
    <property type="entry name" value="zinc finger protein 143 isoform X1"/>
    <property type="match status" value="1"/>
</dbReference>
<keyword evidence="2" id="KW-0677">Repeat</keyword>
<keyword evidence="3 5" id="KW-0863">Zinc-finger</keyword>
<gene>
    <name evidence="8" type="ORF">PFISCL1PPCAC_4386</name>
</gene>
<dbReference type="Proteomes" id="UP001432322">
    <property type="component" value="Unassembled WGS sequence"/>
</dbReference>
<reference evidence="8" key="1">
    <citation type="submission" date="2023-10" db="EMBL/GenBank/DDBJ databases">
        <title>Genome assembly of Pristionchus species.</title>
        <authorList>
            <person name="Yoshida K."/>
            <person name="Sommer R.J."/>
        </authorList>
    </citation>
    <scope>NUCLEOTIDE SEQUENCE</scope>
    <source>
        <strain evidence="8">RS5133</strain>
    </source>
</reference>
<proteinExistence type="predicted"/>
<dbReference type="Pfam" id="PF13912">
    <property type="entry name" value="zf-C2H2_6"/>
    <property type="match status" value="1"/>
</dbReference>
<dbReference type="Gene3D" id="3.30.160.60">
    <property type="entry name" value="Classic Zinc Finger"/>
    <property type="match status" value="5"/>
</dbReference>
<protein>
    <recommendedName>
        <fullName evidence="7">C2H2-type domain-containing protein</fullName>
    </recommendedName>
</protein>
<dbReference type="Pfam" id="PF00096">
    <property type="entry name" value="zf-C2H2"/>
    <property type="match status" value="2"/>
</dbReference>
<evidence type="ECO:0000256" key="1">
    <source>
        <dbReference type="ARBA" id="ARBA00022723"/>
    </source>
</evidence>
<evidence type="ECO:0000256" key="4">
    <source>
        <dbReference type="ARBA" id="ARBA00022833"/>
    </source>
</evidence>
<evidence type="ECO:0000313" key="9">
    <source>
        <dbReference type="Proteomes" id="UP001432322"/>
    </source>
</evidence>
<feature type="compositionally biased region" description="Polar residues" evidence="6">
    <location>
        <begin position="77"/>
        <end position="87"/>
    </location>
</feature>
<organism evidence="8 9">
    <name type="scientific">Pristionchus fissidentatus</name>
    <dbReference type="NCBI Taxonomy" id="1538716"/>
    <lineage>
        <taxon>Eukaryota</taxon>
        <taxon>Metazoa</taxon>
        <taxon>Ecdysozoa</taxon>
        <taxon>Nematoda</taxon>
        <taxon>Chromadorea</taxon>
        <taxon>Rhabditida</taxon>
        <taxon>Rhabditina</taxon>
        <taxon>Diplogasteromorpha</taxon>
        <taxon>Diplogasteroidea</taxon>
        <taxon>Neodiplogasteridae</taxon>
        <taxon>Pristionchus</taxon>
    </lineage>
</organism>
<dbReference type="InterPro" id="IPR013087">
    <property type="entry name" value="Znf_C2H2_type"/>
</dbReference>
<feature type="domain" description="C2H2-type" evidence="7">
    <location>
        <begin position="247"/>
        <end position="274"/>
    </location>
</feature>
<evidence type="ECO:0000256" key="3">
    <source>
        <dbReference type="ARBA" id="ARBA00022771"/>
    </source>
</evidence>
<feature type="region of interest" description="Disordered" evidence="6">
    <location>
        <begin position="57"/>
        <end position="94"/>
    </location>
</feature>
<sequence>MALQTFSMEGISFNPVDPAHSLVVGPNGEIMTRAEFNKKFPGEATGLNATLESIVGTTEAKREEEEESYGDFPTEPPNTTASGLEDTSNSHEDSDIFSSTIDEVIAAGRAIGNGEEKKKVVTRYPCETCKKSYTDKGALKRHQESHGGERRHGCDQCGKRFYRNAHLLRHLRGPCGTLAHGCPLCMRRFAAEEELKEHLEHHEEQRKTKREEQKANGIHKCPHCLLTFQYSYSLDRHVLIHSEDRPFVCDQCGRNFKRIDELRLHKVKHTGERPYPCEFCDNRYLSVADRNRHIRTAHNQLAYSCPFCPQKFSELTDMLEHQLTHNES</sequence>
<evidence type="ECO:0000256" key="5">
    <source>
        <dbReference type="PROSITE-ProRule" id="PRU00042"/>
    </source>
</evidence>
<dbReference type="PROSITE" id="PS00028">
    <property type="entry name" value="ZINC_FINGER_C2H2_1"/>
    <property type="match status" value="6"/>
</dbReference>
<name>A0AAV5V5F4_9BILA</name>
<evidence type="ECO:0000256" key="6">
    <source>
        <dbReference type="SAM" id="MobiDB-lite"/>
    </source>
</evidence>
<accession>A0AAV5V5F4</accession>
<feature type="domain" description="C2H2-type" evidence="7">
    <location>
        <begin position="124"/>
        <end position="151"/>
    </location>
</feature>
<keyword evidence="1" id="KW-0479">Metal-binding</keyword>
<keyword evidence="9" id="KW-1185">Reference proteome</keyword>
<dbReference type="GO" id="GO:0008270">
    <property type="term" value="F:zinc ion binding"/>
    <property type="evidence" value="ECO:0007669"/>
    <property type="project" value="UniProtKB-KW"/>
</dbReference>
<comment type="caution">
    <text evidence="8">The sequence shown here is derived from an EMBL/GenBank/DDBJ whole genome shotgun (WGS) entry which is preliminary data.</text>
</comment>
<dbReference type="SUPFAM" id="SSF57667">
    <property type="entry name" value="beta-beta-alpha zinc fingers"/>
    <property type="match status" value="3"/>
</dbReference>
<keyword evidence="4" id="KW-0862">Zinc</keyword>
<evidence type="ECO:0000256" key="2">
    <source>
        <dbReference type="ARBA" id="ARBA00022737"/>
    </source>
</evidence>
<dbReference type="AlphaFoldDB" id="A0AAV5V5F4"/>
<dbReference type="PROSITE" id="PS50157">
    <property type="entry name" value="ZINC_FINGER_C2H2_2"/>
    <property type="match status" value="6"/>
</dbReference>
<dbReference type="SMART" id="SM00355">
    <property type="entry name" value="ZnF_C2H2"/>
    <property type="match status" value="7"/>
</dbReference>
<feature type="domain" description="C2H2-type" evidence="7">
    <location>
        <begin position="152"/>
        <end position="180"/>
    </location>
</feature>
<dbReference type="PANTHER" id="PTHR24379">
    <property type="entry name" value="KRAB AND ZINC FINGER DOMAIN-CONTAINING"/>
    <property type="match status" value="1"/>
</dbReference>
<dbReference type="InterPro" id="IPR036236">
    <property type="entry name" value="Znf_C2H2_sf"/>
</dbReference>
<feature type="domain" description="C2H2-type" evidence="7">
    <location>
        <begin position="303"/>
        <end position="328"/>
    </location>
</feature>
<dbReference type="PANTHER" id="PTHR24379:SF121">
    <property type="entry name" value="C2H2-TYPE DOMAIN-CONTAINING PROTEIN"/>
    <property type="match status" value="1"/>
</dbReference>
<dbReference type="EMBL" id="BTSY01000002">
    <property type="protein sequence ID" value="GMT13089.1"/>
    <property type="molecule type" value="Genomic_DNA"/>
</dbReference>
<evidence type="ECO:0000259" key="7">
    <source>
        <dbReference type="PROSITE" id="PS50157"/>
    </source>
</evidence>